<evidence type="ECO:0000313" key="2">
    <source>
        <dbReference type="Proteomes" id="UP001055879"/>
    </source>
</evidence>
<keyword evidence="2" id="KW-1185">Reference proteome</keyword>
<organism evidence="1 2">
    <name type="scientific">Arctium lappa</name>
    <name type="common">Greater burdock</name>
    <name type="synonym">Lappa major</name>
    <dbReference type="NCBI Taxonomy" id="4217"/>
    <lineage>
        <taxon>Eukaryota</taxon>
        <taxon>Viridiplantae</taxon>
        <taxon>Streptophyta</taxon>
        <taxon>Embryophyta</taxon>
        <taxon>Tracheophyta</taxon>
        <taxon>Spermatophyta</taxon>
        <taxon>Magnoliopsida</taxon>
        <taxon>eudicotyledons</taxon>
        <taxon>Gunneridae</taxon>
        <taxon>Pentapetalae</taxon>
        <taxon>asterids</taxon>
        <taxon>campanulids</taxon>
        <taxon>Asterales</taxon>
        <taxon>Asteraceae</taxon>
        <taxon>Carduoideae</taxon>
        <taxon>Cardueae</taxon>
        <taxon>Arctiinae</taxon>
        <taxon>Arctium</taxon>
    </lineage>
</organism>
<comment type="caution">
    <text evidence="1">The sequence shown here is derived from an EMBL/GenBank/DDBJ whole genome shotgun (WGS) entry which is preliminary data.</text>
</comment>
<accession>A0ACB8XR07</accession>
<reference evidence="1 2" key="2">
    <citation type="journal article" date="2022" name="Mol. Ecol. Resour.">
        <title>The genomes of chicory, endive, great burdock and yacon provide insights into Asteraceae paleo-polyploidization history and plant inulin production.</title>
        <authorList>
            <person name="Fan W."/>
            <person name="Wang S."/>
            <person name="Wang H."/>
            <person name="Wang A."/>
            <person name="Jiang F."/>
            <person name="Liu H."/>
            <person name="Zhao H."/>
            <person name="Xu D."/>
            <person name="Zhang Y."/>
        </authorList>
    </citation>
    <scope>NUCLEOTIDE SEQUENCE [LARGE SCALE GENOMIC DNA]</scope>
    <source>
        <strain evidence="2">cv. Niubang</strain>
    </source>
</reference>
<dbReference type="EMBL" id="CM042061">
    <property type="protein sequence ID" value="KAI3672868.1"/>
    <property type="molecule type" value="Genomic_DNA"/>
</dbReference>
<dbReference type="Proteomes" id="UP001055879">
    <property type="component" value="Linkage Group LG15"/>
</dbReference>
<evidence type="ECO:0000313" key="1">
    <source>
        <dbReference type="EMBL" id="KAI3672868.1"/>
    </source>
</evidence>
<gene>
    <name evidence="1" type="ORF">L6452_38968</name>
</gene>
<name>A0ACB8XR07_ARCLA</name>
<protein>
    <submittedName>
        <fullName evidence="1">Uncharacterized protein</fullName>
    </submittedName>
</protein>
<proteinExistence type="predicted"/>
<reference evidence="2" key="1">
    <citation type="journal article" date="2022" name="Mol. Ecol. Resour.">
        <title>The genomes of chicory, endive, great burdock and yacon provide insights into Asteraceae palaeo-polyploidization history and plant inulin production.</title>
        <authorList>
            <person name="Fan W."/>
            <person name="Wang S."/>
            <person name="Wang H."/>
            <person name="Wang A."/>
            <person name="Jiang F."/>
            <person name="Liu H."/>
            <person name="Zhao H."/>
            <person name="Xu D."/>
            <person name="Zhang Y."/>
        </authorList>
    </citation>
    <scope>NUCLEOTIDE SEQUENCE [LARGE SCALE GENOMIC DNA]</scope>
    <source>
        <strain evidence="2">cv. Niubang</strain>
    </source>
</reference>
<sequence length="77" mass="8584">MADLLRKVVGTCLICAPPNTHKFSLRPHLTGPPSSTRFHRPPSVVNSSATPQPPLVRFGDLPSLHHSSFHRLKRNLR</sequence>